<sequence>MTARPIGTEVSCDGPGNNRPCPDSAAIPAGFRSVTARQVRADGRALGWKTRRRPGRLEDVCPRCGKAPR</sequence>
<name>A0A7W3XZ09_9ACTN</name>
<keyword evidence="2" id="KW-1185">Reference proteome</keyword>
<evidence type="ECO:0000313" key="2">
    <source>
        <dbReference type="Proteomes" id="UP000530234"/>
    </source>
</evidence>
<gene>
    <name evidence="1" type="ORF">FOE67_24485</name>
</gene>
<organism evidence="1 2">
    <name type="scientific">Streptomyces calidiresistens</name>
    <dbReference type="NCBI Taxonomy" id="1485586"/>
    <lineage>
        <taxon>Bacteria</taxon>
        <taxon>Bacillati</taxon>
        <taxon>Actinomycetota</taxon>
        <taxon>Actinomycetes</taxon>
        <taxon>Kitasatosporales</taxon>
        <taxon>Streptomycetaceae</taxon>
        <taxon>Streptomyces</taxon>
    </lineage>
</organism>
<reference evidence="2" key="1">
    <citation type="submission" date="2019-10" db="EMBL/GenBank/DDBJ databases">
        <title>Streptomyces sp. nov., a novel actinobacterium isolated from alkaline environment.</title>
        <authorList>
            <person name="Golinska P."/>
        </authorList>
    </citation>
    <scope>NUCLEOTIDE SEQUENCE [LARGE SCALE GENOMIC DNA]</scope>
    <source>
        <strain evidence="2">DSM 42108</strain>
    </source>
</reference>
<protein>
    <submittedName>
        <fullName evidence="1">Uncharacterized protein</fullName>
    </submittedName>
</protein>
<evidence type="ECO:0000313" key="1">
    <source>
        <dbReference type="EMBL" id="MBB0232554.1"/>
    </source>
</evidence>
<dbReference type="AlphaFoldDB" id="A0A7W3XZ09"/>
<dbReference type="RefSeq" id="WP_182667082.1">
    <property type="nucleotide sequence ID" value="NZ_VKHS01001005.1"/>
</dbReference>
<dbReference type="Proteomes" id="UP000530234">
    <property type="component" value="Unassembled WGS sequence"/>
</dbReference>
<accession>A0A7W3XZ09</accession>
<dbReference type="EMBL" id="VKHS01001005">
    <property type="protein sequence ID" value="MBB0232554.1"/>
    <property type="molecule type" value="Genomic_DNA"/>
</dbReference>
<comment type="caution">
    <text evidence="1">The sequence shown here is derived from an EMBL/GenBank/DDBJ whole genome shotgun (WGS) entry which is preliminary data.</text>
</comment>
<proteinExistence type="predicted"/>